<dbReference type="Gene3D" id="3.40.630.30">
    <property type="match status" value="1"/>
</dbReference>
<dbReference type="PANTHER" id="PTHR41368:SF1">
    <property type="entry name" value="PROTEIN YGHO"/>
    <property type="match status" value="1"/>
</dbReference>
<reference evidence="3" key="1">
    <citation type="submission" date="2016-10" db="EMBL/GenBank/DDBJ databases">
        <authorList>
            <person name="Varghese N."/>
            <person name="Submissions S."/>
        </authorList>
    </citation>
    <scope>NUCLEOTIDE SEQUENCE [LARGE SCALE GENOMIC DNA]</scope>
    <source>
        <strain evidence="3">ATCC 35263</strain>
    </source>
</reference>
<evidence type="ECO:0000259" key="1">
    <source>
        <dbReference type="PROSITE" id="PS51186"/>
    </source>
</evidence>
<dbReference type="AlphaFoldDB" id="A0A1H6FPY4"/>
<dbReference type="SUPFAM" id="SSF55729">
    <property type="entry name" value="Acyl-CoA N-acyltransferases (Nat)"/>
    <property type="match status" value="1"/>
</dbReference>
<protein>
    <recommendedName>
        <fullName evidence="1">N-acetyltransferase domain-containing protein</fullName>
    </recommendedName>
</protein>
<keyword evidence="3" id="KW-1185">Reference proteome</keyword>
<feature type="domain" description="N-acetyltransferase" evidence="1">
    <location>
        <begin position="200"/>
        <end position="385"/>
    </location>
</feature>
<sequence>MSVEVRPVRGVRELRSFVELPYRLHANEPQWVPPLRLERYLHLGRRTNAFFRRGEAEYLLAYRNGRVVGRISAHIDYRFCEFHRNRWGMFGFLELEDDVEVARALLDAAAGWLRARGREAMVGPMDFTLNDEGGILVEGFDREPLVRQPWHPPYYARLLEELGFEKAMDLLSWELRIEERQKVRPIIWRVAEQLEPRYGVRIRPMSRRTLWRDLRAFGDIYNQAWRRNWGFVPYDEHDLRQLWFELQLTFDRDWFMLAESREGEPVGVAITVPDVNRVLRRMNGRLLPFGFVHYLRRRRLCDRVRVGFLGVKPAWQHTGVAAGLYAALYRSSERTGIGRGEASWILETNSSMNRALDALGGRVVKRWRVYRRVLAGGGGLDGSPS</sequence>
<dbReference type="PROSITE" id="PS51186">
    <property type="entry name" value="GNAT"/>
    <property type="match status" value="2"/>
</dbReference>
<dbReference type="InterPro" id="IPR016181">
    <property type="entry name" value="Acyl_CoA_acyltransferase"/>
</dbReference>
<name>A0A1H6FPY4_THEAL</name>
<proteinExistence type="predicted"/>
<dbReference type="RefSeq" id="WP_093116778.1">
    <property type="nucleotide sequence ID" value="NZ_FNWJ01000001.1"/>
</dbReference>
<evidence type="ECO:0000313" key="3">
    <source>
        <dbReference type="Proteomes" id="UP000222056"/>
    </source>
</evidence>
<dbReference type="PANTHER" id="PTHR41368">
    <property type="entry name" value="PROTEIN YGHO"/>
    <property type="match status" value="1"/>
</dbReference>
<dbReference type="OrthoDB" id="9806005at2"/>
<dbReference type="InterPro" id="IPR000182">
    <property type="entry name" value="GNAT_dom"/>
</dbReference>
<evidence type="ECO:0000313" key="2">
    <source>
        <dbReference type="EMBL" id="SEH12188.1"/>
    </source>
</evidence>
<feature type="domain" description="N-acetyltransferase" evidence="1">
    <location>
        <begin position="3"/>
        <end position="161"/>
    </location>
</feature>
<accession>A0A1H6FPY4</accession>
<dbReference type="GO" id="GO:0016747">
    <property type="term" value="F:acyltransferase activity, transferring groups other than amino-acyl groups"/>
    <property type="evidence" value="ECO:0007669"/>
    <property type="project" value="InterPro"/>
</dbReference>
<gene>
    <name evidence="2" type="ORF">SAMN02745716_1011</name>
</gene>
<dbReference type="InterPro" id="IPR039968">
    <property type="entry name" value="BcerS-like"/>
</dbReference>
<dbReference type="Proteomes" id="UP000222056">
    <property type="component" value="Unassembled WGS sequence"/>
</dbReference>
<organism evidence="2 3">
    <name type="scientific">Thermoleophilum album</name>
    <dbReference type="NCBI Taxonomy" id="29539"/>
    <lineage>
        <taxon>Bacteria</taxon>
        <taxon>Bacillati</taxon>
        <taxon>Actinomycetota</taxon>
        <taxon>Thermoleophilia</taxon>
        <taxon>Thermoleophilales</taxon>
        <taxon>Thermoleophilaceae</taxon>
        <taxon>Thermoleophilum</taxon>
    </lineage>
</organism>
<dbReference type="STRING" id="29539.SAMN02745716_1011"/>
<dbReference type="EMBL" id="FNWJ01000001">
    <property type="protein sequence ID" value="SEH12188.1"/>
    <property type="molecule type" value="Genomic_DNA"/>
</dbReference>